<evidence type="ECO:0000313" key="3">
    <source>
        <dbReference type="Proteomes" id="UP000886595"/>
    </source>
</evidence>
<keyword evidence="3" id="KW-1185">Reference proteome</keyword>
<dbReference type="AlphaFoldDB" id="A0A8X7SJI0"/>
<feature type="compositionally biased region" description="Polar residues" evidence="1">
    <location>
        <begin position="274"/>
        <end position="286"/>
    </location>
</feature>
<comment type="caution">
    <text evidence="2">The sequence shown here is derived from an EMBL/GenBank/DDBJ whole genome shotgun (WGS) entry which is preliminary data.</text>
</comment>
<evidence type="ECO:0000313" key="2">
    <source>
        <dbReference type="EMBL" id="KAG2307242.1"/>
    </source>
</evidence>
<accession>A0A8X7SJI0</accession>
<name>A0A8X7SJI0_BRACI</name>
<organism evidence="2 3">
    <name type="scientific">Brassica carinata</name>
    <name type="common">Ethiopian mustard</name>
    <name type="synonym">Abyssinian cabbage</name>
    <dbReference type="NCBI Taxonomy" id="52824"/>
    <lineage>
        <taxon>Eukaryota</taxon>
        <taxon>Viridiplantae</taxon>
        <taxon>Streptophyta</taxon>
        <taxon>Embryophyta</taxon>
        <taxon>Tracheophyta</taxon>
        <taxon>Spermatophyta</taxon>
        <taxon>Magnoliopsida</taxon>
        <taxon>eudicotyledons</taxon>
        <taxon>Gunneridae</taxon>
        <taxon>Pentapetalae</taxon>
        <taxon>rosids</taxon>
        <taxon>malvids</taxon>
        <taxon>Brassicales</taxon>
        <taxon>Brassicaceae</taxon>
        <taxon>Brassiceae</taxon>
        <taxon>Brassica</taxon>
    </lineage>
</organism>
<dbReference type="EMBL" id="JAAMPC010000006">
    <property type="protein sequence ID" value="KAG2307242.1"/>
    <property type="molecule type" value="Genomic_DNA"/>
</dbReference>
<feature type="compositionally biased region" description="Basic and acidic residues" evidence="1">
    <location>
        <begin position="30"/>
        <end position="65"/>
    </location>
</feature>
<proteinExistence type="predicted"/>
<dbReference type="Proteomes" id="UP000886595">
    <property type="component" value="Unassembled WGS sequence"/>
</dbReference>
<feature type="region of interest" description="Disordered" evidence="1">
    <location>
        <begin position="257"/>
        <end position="286"/>
    </location>
</feature>
<evidence type="ECO:0000256" key="1">
    <source>
        <dbReference type="SAM" id="MobiDB-lite"/>
    </source>
</evidence>
<gene>
    <name evidence="2" type="ORF">Bca52824_026990</name>
</gene>
<sequence>MTLINNKLKESIDNITREPCDRNMGASIDKSNRESIDFHPRHTEQRLDDDRQRQPPHIIDLKPPDLIDQPDATDIDRYPPETIDRHPWLDELPGYTIKMEPIDERVHKFETSHLSVPKHHRPCEAVGIHKRVNRIHDPVKIAVSYFVSEDESPIPPDRSVQPYSYIGPRARRRAVPARLRRAGPRRRCQLHMRSGSAPFASAGPGASADFARCGRVGASLPLIPRRRLRRRCWSSGPLARAGPGCRCWLVCAGHGRRRKHPCPGPERLRADYSTGATFSPQNHLDN</sequence>
<protein>
    <submittedName>
        <fullName evidence="2">Uncharacterized protein</fullName>
    </submittedName>
</protein>
<feature type="compositionally biased region" description="Basic and acidic residues" evidence="1">
    <location>
        <begin position="74"/>
        <end position="83"/>
    </location>
</feature>
<feature type="region of interest" description="Disordered" evidence="1">
    <location>
        <begin position="16"/>
        <end position="83"/>
    </location>
</feature>
<reference evidence="2 3" key="1">
    <citation type="submission" date="2020-02" db="EMBL/GenBank/DDBJ databases">
        <authorList>
            <person name="Ma Q."/>
            <person name="Huang Y."/>
            <person name="Song X."/>
            <person name="Pei D."/>
        </authorList>
    </citation>
    <scope>NUCLEOTIDE SEQUENCE [LARGE SCALE GENOMIC DNA]</scope>
    <source>
        <strain evidence="2">Sxm20200214</strain>
        <tissue evidence="2">Leaf</tissue>
    </source>
</reference>